<gene>
    <name evidence="2" type="ORF">ACFQMG_07495</name>
</gene>
<evidence type="ECO:0000259" key="1">
    <source>
        <dbReference type="PROSITE" id="PS50995"/>
    </source>
</evidence>
<dbReference type="InterPro" id="IPR036388">
    <property type="entry name" value="WH-like_DNA-bd_sf"/>
</dbReference>
<sequence length="149" mass="16386">MDETIDGISESAARAASDLRVVFGRLRRRLREIRDSNELTPSQASVLSRLSKEGPASASALAAAERVRPQSVAATLAALEERGLVQRRPDPEDGRRQLVSLTGAARELVEGDRQAREEWLARALQDRCTDEERRTVIAAMALLERLTGP</sequence>
<dbReference type="SUPFAM" id="SSF46785">
    <property type="entry name" value="Winged helix' DNA-binding domain"/>
    <property type="match status" value="1"/>
</dbReference>
<dbReference type="Gene3D" id="1.10.10.10">
    <property type="entry name" value="Winged helix-like DNA-binding domain superfamily/Winged helix DNA-binding domain"/>
    <property type="match status" value="1"/>
</dbReference>
<proteinExistence type="predicted"/>
<dbReference type="Gene3D" id="1.10.287.100">
    <property type="match status" value="1"/>
</dbReference>
<dbReference type="InterPro" id="IPR052526">
    <property type="entry name" value="HTH-type_Bedaq_tolerance"/>
</dbReference>
<feature type="domain" description="HTH marR-type" evidence="1">
    <location>
        <begin position="12"/>
        <end position="148"/>
    </location>
</feature>
<dbReference type="InterPro" id="IPR000835">
    <property type="entry name" value="HTH_MarR-typ"/>
</dbReference>
<organism evidence="2 3">
    <name type="scientific">Kitasatospora paranensis</name>
    <dbReference type="NCBI Taxonomy" id="258053"/>
    <lineage>
        <taxon>Bacteria</taxon>
        <taxon>Bacillati</taxon>
        <taxon>Actinomycetota</taxon>
        <taxon>Actinomycetes</taxon>
        <taxon>Kitasatosporales</taxon>
        <taxon>Streptomycetaceae</taxon>
        <taxon>Kitasatospora</taxon>
    </lineage>
</organism>
<dbReference type="PANTHER" id="PTHR39515:SF2">
    <property type="entry name" value="HTH-TYPE TRANSCRIPTIONAL REGULATOR RV0880"/>
    <property type="match status" value="1"/>
</dbReference>
<reference evidence="3" key="1">
    <citation type="journal article" date="2019" name="Int. J. Syst. Evol. Microbiol.">
        <title>The Global Catalogue of Microorganisms (GCM) 10K type strain sequencing project: providing services to taxonomists for standard genome sequencing and annotation.</title>
        <authorList>
            <consortium name="The Broad Institute Genomics Platform"/>
            <consortium name="The Broad Institute Genome Sequencing Center for Infectious Disease"/>
            <person name="Wu L."/>
            <person name="Ma J."/>
        </authorList>
    </citation>
    <scope>NUCLEOTIDE SEQUENCE [LARGE SCALE GENOMIC DNA]</scope>
    <source>
        <strain evidence="3">CGMCC 1.12859</strain>
    </source>
</reference>
<keyword evidence="3" id="KW-1185">Reference proteome</keyword>
<dbReference type="SMART" id="SM00347">
    <property type="entry name" value="HTH_MARR"/>
    <property type="match status" value="1"/>
</dbReference>
<dbReference type="RefSeq" id="WP_345706275.1">
    <property type="nucleotide sequence ID" value="NZ_BAABKV010000001.1"/>
</dbReference>
<accession>A0ABW2FQ69</accession>
<evidence type="ECO:0000313" key="2">
    <source>
        <dbReference type="EMBL" id="MFC7179405.1"/>
    </source>
</evidence>
<dbReference type="PROSITE" id="PS50995">
    <property type="entry name" value="HTH_MARR_2"/>
    <property type="match status" value="1"/>
</dbReference>
<dbReference type="EMBL" id="JBHTAJ010000010">
    <property type="protein sequence ID" value="MFC7179405.1"/>
    <property type="molecule type" value="Genomic_DNA"/>
</dbReference>
<comment type="caution">
    <text evidence="2">The sequence shown here is derived from an EMBL/GenBank/DDBJ whole genome shotgun (WGS) entry which is preliminary data.</text>
</comment>
<protein>
    <submittedName>
        <fullName evidence="2">MarR family winged helix-turn-helix transcriptional regulator</fullName>
    </submittedName>
</protein>
<name>A0ABW2FQ69_9ACTN</name>
<dbReference type="PANTHER" id="PTHR39515">
    <property type="entry name" value="CONSERVED PROTEIN"/>
    <property type="match status" value="1"/>
</dbReference>
<dbReference type="Proteomes" id="UP001596435">
    <property type="component" value="Unassembled WGS sequence"/>
</dbReference>
<evidence type="ECO:0000313" key="3">
    <source>
        <dbReference type="Proteomes" id="UP001596435"/>
    </source>
</evidence>
<dbReference type="Pfam" id="PF01047">
    <property type="entry name" value="MarR"/>
    <property type="match status" value="1"/>
</dbReference>
<dbReference type="InterPro" id="IPR036390">
    <property type="entry name" value="WH_DNA-bd_sf"/>
</dbReference>